<keyword evidence="3 9" id="KW-0479">Metal-binding</keyword>
<dbReference type="AlphaFoldDB" id="D7A5E0"/>
<keyword evidence="12" id="KW-1185">Reference proteome</keyword>
<dbReference type="InterPro" id="IPR005616">
    <property type="entry name" value="CcmH/CycL/Ccl2/NrfF_N"/>
</dbReference>
<dbReference type="InterPro" id="IPR051263">
    <property type="entry name" value="C-type_cytochrome_biogenesis"/>
</dbReference>
<keyword evidence="2 9" id="KW-0349">Heme</keyword>
<dbReference type="FunFam" id="1.10.8.640:FF:000001">
    <property type="entry name" value="Cytochrome c-type biogenesis protein"/>
    <property type="match status" value="1"/>
</dbReference>
<keyword evidence="9" id="KW-1133">Transmembrane helix</keyword>
<feature type="domain" description="CcmH/CycL/Ccl2/NrfF N-terminal" evidence="10">
    <location>
        <begin position="32"/>
        <end position="171"/>
    </location>
</feature>
<accession>D7A5E0</accession>
<keyword evidence="9" id="KW-0472">Membrane</keyword>
<keyword evidence="5" id="KW-0201">Cytochrome c-type biogenesis</keyword>
<reference evidence="11 12" key="1">
    <citation type="journal article" date="2012" name="Stand. Genomic Sci.">
        <title>Complete genome sequence of the facultatively chemolithoautotrophic and methylotrophic alpha Proteobacterium Starkeya novella type strain (ATCC 8093(T)).</title>
        <authorList>
            <person name="Kappler U."/>
            <person name="Davenport K."/>
            <person name="Beatson S."/>
            <person name="Lucas S."/>
            <person name="Lapidus A."/>
            <person name="Copeland A."/>
            <person name="Berry K.W."/>
            <person name="Glavina Del Rio T."/>
            <person name="Hammon N."/>
            <person name="Dalin E."/>
            <person name="Tice H."/>
            <person name="Pitluck S."/>
            <person name="Richardson P."/>
            <person name="Bruce D."/>
            <person name="Goodwin L.A."/>
            <person name="Han C."/>
            <person name="Tapia R."/>
            <person name="Detter J.C."/>
            <person name="Chang Y.J."/>
            <person name="Jeffries C.D."/>
            <person name="Land M."/>
            <person name="Hauser L."/>
            <person name="Kyrpides N.C."/>
            <person name="Goker M."/>
            <person name="Ivanova N."/>
            <person name="Klenk H.P."/>
            <person name="Woyke T."/>
        </authorList>
    </citation>
    <scope>NUCLEOTIDE SEQUENCE [LARGE SCALE GENOMIC DNA]</scope>
    <source>
        <strain evidence="12">ATCC 8093 / DSM 506 / JCM 20403 / CCM 1077 / IAM 12100 / NBRC 12443 / NCIMB 10456</strain>
    </source>
</reference>
<keyword evidence="6 9" id="KW-0408">Iron</keyword>
<comment type="subcellular location">
    <subcellularLocation>
        <location evidence="8">Membrane</location>
        <topology evidence="8">Single-pass membrane protein</topology>
        <orientation evidence="8">Periplasmic side</orientation>
    </subcellularLocation>
</comment>
<keyword evidence="4 9" id="KW-0732">Signal</keyword>
<dbReference type="PANTHER" id="PTHR47870">
    <property type="entry name" value="CYTOCHROME C-TYPE BIOGENESIS PROTEIN CCMH"/>
    <property type="match status" value="1"/>
</dbReference>
<feature type="transmembrane region" description="Helical" evidence="9">
    <location>
        <begin position="125"/>
        <end position="146"/>
    </location>
</feature>
<sequence length="181" mass="19410">MSVRSSSPSSPGLARGPGGARLRTLLVAAFIGFALIGPAHAVKPDEVLPDAAQEARARTLSKELRCMVCQNQSIDDSDAPLARDLRLLVRERIEAGDSDGQVMDFLVARYGEFVLLRPTWHGANAILWLAPFAVLVIGGIGVLIALRRRAGQPATAVAPLSPEEETRLREALREPGDVTKV</sequence>
<dbReference type="eggNOG" id="COG3088">
    <property type="taxonomic scope" value="Bacteria"/>
</dbReference>
<dbReference type="Gene3D" id="1.10.8.640">
    <property type="entry name" value="Cytochrome C biogenesis protein"/>
    <property type="match status" value="1"/>
</dbReference>
<dbReference type="EMBL" id="CP002026">
    <property type="protein sequence ID" value="ADH88064.1"/>
    <property type="molecule type" value="Genomic_DNA"/>
</dbReference>
<evidence type="ECO:0000313" key="11">
    <source>
        <dbReference type="EMBL" id="ADH88064.1"/>
    </source>
</evidence>
<evidence type="ECO:0000256" key="9">
    <source>
        <dbReference type="RuleBase" id="RU364112"/>
    </source>
</evidence>
<comment type="function">
    <text evidence="7">Required for the biogenesis of c-type cytochromes. Possible subunit of a heme lyase.</text>
</comment>
<dbReference type="GO" id="GO:0005886">
    <property type="term" value="C:plasma membrane"/>
    <property type="evidence" value="ECO:0007669"/>
    <property type="project" value="TreeGrafter"/>
</dbReference>
<keyword evidence="9" id="KW-0812">Transmembrane</keyword>
<evidence type="ECO:0000256" key="6">
    <source>
        <dbReference type="ARBA" id="ARBA00023004"/>
    </source>
</evidence>
<evidence type="ECO:0000313" key="12">
    <source>
        <dbReference type="Proteomes" id="UP000006633"/>
    </source>
</evidence>
<dbReference type="STRING" id="639283.Snov_0733"/>
<evidence type="ECO:0000256" key="1">
    <source>
        <dbReference type="ARBA" id="ARBA00010342"/>
    </source>
</evidence>
<evidence type="ECO:0000256" key="5">
    <source>
        <dbReference type="ARBA" id="ARBA00022748"/>
    </source>
</evidence>
<dbReference type="Pfam" id="PF03918">
    <property type="entry name" value="CcmH"/>
    <property type="match status" value="1"/>
</dbReference>
<evidence type="ECO:0000256" key="8">
    <source>
        <dbReference type="ARBA" id="ARBA00060491"/>
    </source>
</evidence>
<name>D7A5E0_ANCN5</name>
<dbReference type="CDD" id="cd16378">
    <property type="entry name" value="CcmH_N"/>
    <property type="match status" value="1"/>
</dbReference>
<dbReference type="RefSeq" id="WP_013165569.1">
    <property type="nucleotide sequence ID" value="NC_014217.1"/>
</dbReference>
<dbReference type="HOGENOM" id="CLU_107187_2_0_5"/>
<gene>
    <name evidence="11" type="ordered locus">Snov_0733</name>
</gene>
<dbReference type="PANTHER" id="PTHR47870:SF1">
    <property type="entry name" value="CYTOCHROME C-TYPE BIOGENESIS PROTEIN CCMH"/>
    <property type="match status" value="1"/>
</dbReference>
<organism evidence="11 12">
    <name type="scientific">Ancylobacter novellus (strain ATCC 8093 / DSM 506 / JCM 20403 / CCM 1077 / IAM 12100 / NBRC 12443 / NCIMB 10456)</name>
    <name type="common">Starkeya novella</name>
    <dbReference type="NCBI Taxonomy" id="639283"/>
    <lineage>
        <taxon>Bacteria</taxon>
        <taxon>Pseudomonadati</taxon>
        <taxon>Pseudomonadota</taxon>
        <taxon>Alphaproteobacteria</taxon>
        <taxon>Hyphomicrobiales</taxon>
        <taxon>Xanthobacteraceae</taxon>
        <taxon>Ancylobacter</taxon>
    </lineage>
</organism>
<comment type="similarity">
    <text evidence="1 9">Belongs to the CcmH/CycL/Ccl2/NrfF family.</text>
</comment>
<dbReference type="InterPro" id="IPR038297">
    <property type="entry name" value="CcmH/CycL/NrfF/Ccl2_sf"/>
</dbReference>
<dbReference type="Proteomes" id="UP000006633">
    <property type="component" value="Chromosome"/>
</dbReference>
<proteinExistence type="inferred from homology"/>
<protein>
    <recommendedName>
        <fullName evidence="9">Cytochrome c-type biogenesis protein</fullName>
    </recommendedName>
</protein>
<dbReference type="OrthoDB" id="9804975at2"/>
<dbReference type="KEGG" id="sno:Snov_0733"/>
<evidence type="ECO:0000259" key="10">
    <source>
        <dbReference type="Pfam" id="PF03918"/>
    </source>
</evidence>
<evidence type="ECO:0000256" key="3">
    <source>
        <dbReference type="ARBA" id="ARBA00022723"/>
    </source>
</evidence>
<evidence type="ECO:0000256" key="2">
    <source>
        <dbReference type="ARBA" id="ARBA00022617"/>
    </source>
</evidence>
<dbReference type="GO" id="GO:0017004">
    <property type="term" value="P:cytochrome complex assembly"/>
    <property type="evidence" value="ECO:0007669"/>
    <property type="project" value="UniProtKB-KW"/>
</dbReference>
<evidence type="ECO:0000256" key="7">
    <source>
        <dbReference type="ARBA" id="ARBA00037230"/>
    </source>
</evidence>
<dbReference type="GO" id="GO:0046872">
    <property type="term" value="F:metal ion binding"/>
    <property type="evidence" value="ECO:0007669"/>
    <property type="project" value="UniProtKB-KW"/>
</dbReference>
<evidence type="ECO:0000256" key="4">
    <source>
        <dbReference type="ARBA" id="ARBA00022729"/>
    </source>
</evidence>